<feature type="transmembrane region" description="Helical" evidence="7">
    <location>
        <begin position="43"/>
        <end position="66"/>
    </location>
</feature>
<dbReference type="NCBIfam" id="TIGR02228">
    <property type="entry name" value="sigpep_I_arch"/>
    <property type="match status" value="1"/>
</dbReference>
<dbReference type="RefSeq" id="WP_167149876.1">
    <property type="nucleotide sequence ID" value="NZ_JAAMOX010000001.1"/>
</dbReference>
<feature type="compositionally biased region" description="Basic and acidic residues" evidence="6">
    <location>
        <begin position="8"/>
        <end position="23"/>
    </location>
</feature>
<dbReference type="GO" id="GO:0016020">
    <property type="term" value="C:membrane"/>
    <property type="evidence" value="ECO:0007669"/>
    <property type="project" value="UniProtKB-SubCell"/>
</dbReference>
<comment type="subcellular location">
    <subcellularLocation>
        <location evidence="1">Membrane</location>
    </subcellularLocation>
</comment>
<gene>
    <name evidence="9" type="ORF">FHX76_001760</name>
</gene>
<dbReference type="GO" id="GO:0006465">
    <property type="term" value="P:signal peptide processing"/>
    <property type="evidence" value="ECO:0007669"/>
    <property type="project" value="UniProtKB-UniRule"/>
</dbReference>
<dbReference type="SUPFAM" id="SSF51306">
    <property type="entry name" value="LexA/Signal peptidase"/>
    <property type="match status" value="1"/>
</dbReference>
<dbReference type="GO" id="GO:0009003">
    <property type="term" value="F:signal peptidase activity"/>
    <property type="evidence" value="ECO:0007669"/>
    <property type="project" value="UniProtKB-EC"/>
</dbReference>
<name>A0A7X5R1P2_9MICO</name>
<keyword evidence="3 7" id="KW-1133">Transmembrane helix</keyword>
<evidence type="ECO:0000256" key="5">
    <source>
        <dbReference type="NCBIfam" id="TIGR02228"/>
    </source>
</evidence>
<reference evidence="9 10" key="1">
    <citation type="submission" date="2020-02" db="EMBL/GenBank/DDBJ databases">
        <title>Sequencing the genomes of 1000 actinobacteria strains.</title>
        <authorList>
            <person name="Klenk H.-P."/>
        </authorList>
    </citation>
    <scope>NUCLEOTIDE SEQUENCE [LARGE SCALE GENOMIC DNA]</scope>
    <source>
        <strain evidence="9 10">DSM 27960</strain>
    </source>
</reference>
<evidence type="ECO:0000256" key="7">
    <source>
        <dbReference type="SAM" id="Phobius"/>
    </source>
</evidence>
<dbReference type="PANTHER" id="PTHR10806">
    <property type="entry name" value="SIGNAL PEPTIDASE COMPLEX CATALYTIC SUBUNIT SEC11"/>
    <property type="match status" value="1"/>
</dbReference>
<feature type="domain" description="Peptidase S26" evidence="8">
    <location>
        <begin position="51"/>
        <end position="121"/>
    </location>
</feature>
<dbReference type="AlphaFoldDB" id="A0A7X5R1P2"/>
<dbReference type="EMBL" id="JAAMOX010000001">
    <property type="protein sequence ID" value="NIH53892.1"/>
    <property type="molecule type" value="Genomic_DNA"/>
</dbReference>
<evidence type="ECO:0000256" key="4">
    <source>
        <dbReference type="ARBA" id="ARBA00023136"/>
    </source>
</evidence>
<dbReference type="PANTHER" id="PTHR10806:SF6">
    <property type="entry name" value="SIGNAL PEPTIDASE COMPLEX CATALYTIC SUBUNIT SEC11"/>
    <property type="match status" value="1"/>
</dbReference>
<dbReference type="Proteomes" id="UP000541033">
    <property type="component" value="Unassembled WGS sequence"/>
</dbReference>
<dbReference type="InterPro" id="IPR019533">
    <property type="entry name" value="Peptidase_S26"/>
</dbReference>
<dbReference type="EC" id="3.4.21.89" evidence="5"/>
<dbReference type="InterPro" id="IPR001733">
    <property type="entry name" value="Peptidase_S26B"/>
</dbReference>
<dbReference type="InterPro" id="IPR036286">
    <property type="entry name" value="LexA/Signal_pep-like_sf"/>
</dbReference>
<comment type="caution">
    <text evidence="9">The sequence shown here is derived from an EMBL/GenBank/DDBJ whole genome shotgun (WGS) entry which is preliminary data.</text>
</comment>
<keyword evidence="9" id="KW-0378">Hydrolase</keyword>
<organism evidence="9 10">
    <name type="scientific">Lysinibacter cavernae</name>
    <dbReference type="NCBI Taxonomy" id="1640652"/>
    <lineage>
        <taxon>Bacteria</taxon>
        <taxon>Bacillati</taxon>
        <taxon>Actinomycetota</taxon>
        <taxon>Actinomycetes</taxon>
        <taxon>Micrococcales</taxon>
        <taxon>Microbacteriaceae</taxon>
        <taxon>Lysinibacter</taxon>
    </lineage>
</organism>
<keyword evidence="10" id="KW-1185">Reference proteome</keyword>
<dbReference type="GO" id="GO:0004252">
    <property type="term" value="F:serine-type endopeptidase activity"/>
    <property type="evidence" value="ECO:0007669"/>
    <property type="project" value="UniProtKB-UniRule"/>
</dbReference>
<evidence type="ECO:0000313" key="9">
    <source>
        <dbReference type="EMBL" id="NIH53892.1"/>
    </source>
</evidence>
<sequence>MSTVTRTQRPESARRPRHGREDAPSAETATPQQRSWPRRVARWALTFAAIAVGLVALAALVVPRIIGAVPLAVLTGSMNPAIHPGDLIVTQPTDIDNIRVGDVITFQPNSADPMLITHRVVEKSVVGGEAQLVTRGDANGANDEPIVADQVKGKVLYSLPYVGYATQAVPNDLRAWAVPAVGVVLIGYAAVTLTLSFRRTRQERAQQEELS</sequence>
<dbReference type="Pfam" id="PF10502">
    <property type="entry name" value="Peptidase_S26"/>
    <property type="match status" value="1"/>
</dbReference>
<proteinExistence type="predicted"/>
<keyword evidence="4 7" id="KW-0472">Membrane</keyword>
<dbReference type="Gene3D" id="2.10.109.10">
    <property type="entry name" value="Umud Fragment, subunit A"/>
    <property type="match status" value="1"/>
</dbReference>
<evidence type="ECO:0000256" key="2">
    <source>
        <dbReference type="ARBA" id="ARBA00022692"/>
    </source>
</evidence>
<dbReference type="CDD" id="cd06530">
    <property type="entry name" value="S26_SPase_I"/>
    <property type="match status" value="1"/>
</dbReference>
<evidence type="ECO:0000256" key="1">
    <source>
        <dbReference type="ARBA" id="ARBA00004370"/>
    </source>
</evidence>
<evidence type="ECO:0000256" key="6">
    <source>
        <dbReference type="SAM" id="MobiDB-lite"/>
    </source>
</evidence>
<evidence type="ECO:0000313" key="10">
    <source>
        <dbReference type="Proteomes" id="UP000541033"/>
    </source>
</evidence>
<feature type="region of interest" description="Disordered" evidence="6">
    <location>
        <begin position="1"/>
        <end position="35"/>
    </location>
</feature>
<evidence type="ECO:0000259" key="8">
    <source>
        <dbReference type="Pfam" id="PF10502"/>
    </source>
</evidence>
<accession>A0A7X5R1P2</accession>
<evidence type="ECO:0000256" key="3">
    <source>
        <dbReference type="ARBA" id="ARBA00022989"/>
    </source>
</evidence>
<dbReference type="PRINTS" id="PR00728">
    <property type="entry name" value="SIGNALPTASE"/>
</dbReference>
<feature type="transmembrane region" description="Helical" evidence="7">
    <location>
        <begin position="176"/>
        <end position="197"/>
    </location>
</feature>
<keyword evidence="2 7" id="KW-0812">Transmembrane</keyword>
<protein>
    <recommendedName>
        <fullName evidence="5">Signal peptidase I</fullName>
        <ecNumber evidence="5">3.4.21.89</ecNumber>
    </recommendedName>
</protein>